<dbReference type="AlphaFoldDB" id="S5DQ02"/>
<evidence type="ECO:0000313" key="3">
    <source>
        <dbReference type="EMBL" id="AGQ19683.1"/>
    </source>
</evidence>
<feature type="transmembrane region" description="Helical" evidence="1">
    <location>
        <begin position="287"/>
        <end position="306"/>
    </location>
</feature>
<feature type="domain" description="DUF2157" evidence="2">
    <location>
        <begin position="12"/>
        <end position="151"/>
    </location>
</feature>
<evidence type="ECO:0000259" key="2">
    <source>
        <dbReference type="Pfam" id="PF09925"/>
    </source>
</evidence>
<feature type="transmembrane region" description="Helical" evidence="1">
    <location>
        <begin position="188"/>
        <end position="206"/>
    </location>
</feature>
<feature type="transmembrane region" description="Helical" evidence="1">
    <location>
        <begin position="239"/>
        <end position="257"/>
    </location>
</feature>
<dbReference type="InterPro" id="IPR018677">
    <property type="entry name" value="DUF2157"/>
</dbReference>
<proteinExistence type="predicted"/>
<feature type="transmembrane region" description="Helical" evidence="1">
    <location>
        <begin position="109"/>
        <end position="129"/>
    </location>
</feature>
<protein>
    <submittedName>
        <fullName evidence="3">MedDCM-OCT-S40-C37-cds1</fullName>
    </submittedName>
</protein>
<keyword evidence="1" id="KW-1133">Transmembrane helix</keyword>
<feature type="transmembrane region" description="Helical" evidence="1">
    <location>
        <begin position="213"/>
        <end position="233"/>
    </location>
</feature>
<dbReference type="Pfam" id="PF09925">
    <property type="entry name" value="DUF2157"/>
    <property type="match status" value="1"/>
</dbReference>
<reference evidence="3" key="1">
    <citation type="journal article" date="2013" name="Sci. Rep.">
        <title>Metagenomics uncovers a new group of low GC and ultra-small marine Actinobacteria.</title>
        <authorList>
            <person name="Ghai R."/>
            <person name="Mizuno C.M."/>
            <person name="Picazo A."/>
            <person name="Camacho A."/>
            <person name="Rodriguez-Valera F."/>
        </authorList>
    </citation>
    <scope>NUCLEOTIDE SEQUENCE</scope>
</reference>
<name>S5DQ02_9ACTN</name>
<accession>S5DQ02</accession>
<feature type="transmembrane region" description="Helical" evidence="1">
    <location>
        <begin position="135"/>
        <end position="152"/>
    </location>
</feature>
<organism evidence="3">
    <name type="scientific">Candidatus Actinomarina minuta</name>
    <dbReference type="NCBI Taxonomy" id="1389454"/>
    <lineage>
        <taxon>Bacteria</taxon>
        <taxon>Bacillati</taxon>
        <taxon>Actinomycetota</taxon>
        <taxon>Actinomycetes</taxon>
        <taxon>Candidatus Actinomarinidae</taxon>
        <taxon>Candidatus Actinomarinales</taxon>
        <taxon>Candidatus Actinomarineae</taxon>
        <taxon>Candidatus Actinomarinaceae</taxon>
        <taxon>Candidatus Actinomarina</taxon>
    </lineage>
</organism>
<sequence>MDNKIEKKLKIWIENNLISEDVFDSIKDFEANQPKLVSKGTLSKTIILIGGLFVFIGLTAIVDQVFPDWAQLISLVVFTSVLFYSAFFIEKKYDGNTFLFDSNEKLACFLFLLATGGFGFSTFLVLEFFDVDEDTSRIITSTLTFILSIYLFNKTKYIYQQLTLIISSEIFLINLLEMLDNTNLNDELMYGVLQILIGSFFLRFTFYSLDPKWLGYLFSCFALVAGVAFIDSYIGGEEFLGIILQLLLAILLIWLSVRLSNETILFVGSFSLLINLPRLITEIFPNLGFLFLLITGTLLIFVGLYLNRLRESIKSI</sequence>
<keyword evidence="1" id="KW-0812">Transmembrane</keyword>
<feature type="transmembrane region" description="Helical" evidence="1">
    <location>
        <begin position="157"/>
        <end position="176"/>
    </location>
</feature>
<evidence type="ECO:0000256" key="1">
    <source>
        <dbReference type="SAM" id="Phobius"/>
    </source>
</evidence>
<keyword evidence="1" id="KW-0472">Membrane</keyword>
<feature type="transmembrane region" description="Helical" evidence="1">
    <location>
        <begin position="45"/>
        <end position="63"/>
    </location>
</feature>
<feature type="transmembrane region" description="Helical" evidence="1">
    <location>
        <begin position="69"/>
        <end position="89"/>
    </location>
</feature>
<dbReference type="EMBL" id="KC811140">
    <property type="protein sequence ID" value="AGQ19683.1"/>
    <property type="molecule type" value="Genomic_DNA"/>
</dbReference>
<feature type="transmembrane region" description="Helical" evidence="1">
    <location>
        <begin position="264"/>
        <end position="281"/>
    </location>
</feature>